<dbReference type="Gene3D" id="1.20.5.1160">
    <property type="entry name" value="Vasodilator-stimulated phosphoprotein"/>
    <property type="match status" value="1"/>
</dbReference>
<comment type="subcellular location">
    <subcellularLocation>
        <location evidence="1">Cytoplasm</location>
        <location evidence="1">Myofibril</location>
    </subcellularLocation>
</comment>
<keyword evidence="6" id="KW-0175">Coiled coil</keyword>
<dbReference type="InterPro" id="IPR002928">
    <property type="entry name" value="Myosin_tail"/>
</dbReference>
<comment type="similarity">
    <text evidence="2">Belongs to the paramyosin family.</text>
</comment>
<evidence type="ECO:0000256" key="3">
    <source>
        <dbReference type="ARBA" id="ARBA00018623"/>
    </source>
</evidence>
<feature type="domain" description="Myosin tail" evidence="11">
    <location>
        <begin position="123"/>
        <end position="937"/>
    </location>
</feature>
<evidence type="ECO:0000256" key="10">
    <source>
        <dbReference type="ARBA" id="ARBA00049580"/>
    </source>
</evidence>
<evidence type="ECO:0000256" key="9">
    <source>
        <dbReference type="ARBA" id="ARBA00023179"/>
    </source>
</evidence>
<keyword evidence="9" id="KW-0514">Muscle protein</keyword>
<dbReference type="InterPro" id="IPR014751">
    <property type="entry name" value="XRCC4-like_C"/>
</dbReference>
<organism evidence="12">
    <name type="scientific">Cyprideis torosa</name>
    <dbReference type="NCBI Taxonomy" id="163714"/>
    <lineage>
        <taxon>Eukaryota</taxon>
        <taxon>Metazoa</taxon>
        <taxon>Ecdysozoa</taxon>
        <taxon>Arthropoda</taxon>
        <taxon>Crustacea</taxon>
        <taxon>Oligostraca</taxon>
        <taxon>Ostracoda</taxon>
        <taxon>Podocopa</taxon>
        <taxon>Podocopida</taxon>
        <taxon>Cytherocopina</taxon>
        <taxon>Cytheroidea</taxon>
        <taxon>Cytherideidae</taxon>
        <taxon>Cyprideis</taxon>
    </lineage>
</organism>
<dbReference type="GO" id="GO:0032982">
    <property type="term" value="C:myosin filament"/>
    <property type="evidence" value="ECO:0007669"/>
    <property type="project" value="UniProtKB-KW"/>
</dbReference>
<dbReference type="GO" id="GO:0030239">
    <property type="term" value="P:myofibril assembly"/>
    <property type="evidence" value="ECO:0007669"/>
    <property type="project" value="UniProtKB-ARBA"/>
</dbReference>
<dbReference type="GO" id="GO:0030016">
    <property type="term" value="C:myofibril"/>
    <property type="evidence" value="ECO:0007669"/>
    <property type="project" value="UniProtKB-SubCell"/>
</dbReference>
<sequence length="963" mass="111551">MRRLPCSTSLALGLASGYCAQWWVDICQEFPLLPRPPFPLGGSQHLSGLRLGRGNLGLHLQVDDCSREGSDQVKSGSEDPKARNRVRMSSTAISKSKYIYRSTGGAGTDVNIEYGTDIGALTRLEDKIRLLQEDLEAEREIRQRIEREKADLSVTVIQLQERLEEAEGGAESQFEQNKKRDMELQKLRKLLDDVHLESEETAHSLRRKHQEALTDLQDQLDITIKSKAKVEKEKSKLQEEIYELLSQIESATKDKLATQKHCEKLEITVHDMNLKIEEMNRSITDITSAKMRLSQENLELTKEVQDIKIQYENVSHLKSQLAVQLEETRRRLEEEERRRSAAETQCHALEVDLESVRSQLEEESEARLDLERQLSKANMDAATWKNKYEAEAQARAEEVEELRRKYNIRITELEEQIEQLLAKCAGLEKQKSRLQSEVEVLIIDLEKANSTARELQKRCDHLERLNGDLKSKLDELGALYEQAQRDLRAKQNEITRLTHELDKLKDQNNNLTRENKKLSDDLNETRNNLSELTRRYHELEIECRRLENERDELNAAYKEAEAARKQEEARAQRLTAEMAQMRHDFEKQLQHKEEEMEAMRKNLTMEIENLQGRLVEAETRLKTEITRIKKKMQAQITELEMSLDVANKTNIQLQQTIKKQSMQLTELQNHYDEIQRQLTITMDQLSVANRKLTSISAELDEARAAMEAALRGKRQAEIQYEEATAKINELTTININISSSKAKLEQELQALQGDYDEINKELRMADDRAQKAAAELKHTMDMLHEEQERVVKLDSIKKGLEVEIKNLSIRLEEVEANALIGGKRIISKLEARIRDVELEMDEEKRRHAETLKILKKKERQVKEIMISAEEDHKNATILQEQCDKLSQKVNLYKRQLTEQETLSGQNVNRVRRFQRELEAAEERAEAAESNLSLIRAKHRSFVTAIPGGTATTHIYETERHETF</sequence>
<dbReference type="OrthoDB" id="312459at2759"/>
<reference evidence="12" key="1">
    <citation type="submission" date="2020-11" db="EMBL/GenBank/DDBJ databases">
        <authorList>
            <person name="Tran Van P."/>
        </authorList>
    </citation>
    <scope>NUCLEOTIDE SEQUENCE</scope>
</reference>
<keyword evidence="4" id="KW-0787">Thick filament</keyword>
<evidence type="ECO:0000256" key="7">
    <source>
        <dbReference type="ARBA" id="ARBA00023123"/>
    </source>
</evidence>
<dbReference type="Gene3D" id="1.20.5.340">
    <property type="match status" value="3"/>
</dbReference>
<dbReference type="FunFam" id="1.20.5.340:FF:000035">
    <property type="entry name" value="Paramyosin, long form"/>
    <property type="match status" value="1"/>
</dbReference>
<protein>
    <recommendedName>
        <fullName evidence="3">Paramyosin</fullName>
    </recommendedName>
</protein>
<keyword evidence="5" id="KW-0963">Cytoplasm</keyword>
<keyword evidence="7" id="KW-0518">Myosin</keyword>
<evidence type="ECO:0000256" key="5">
    <source>
        <dbReference type="ARBA" id="ARBA00022490"/>
    </source>
</evidence>
<dbReference type="Gene3D" id="1.20.5.370">
    <property type="match status" value="1"/>
</dbReference>
<evidence type="ECO:0000256" key="1">
    <source>
        <dbReference type="ARBA" id="ARBA00004657"/>
    </source>
</evidence>
<evidence type="ECO:0000313" key="12">
    <source>
        <dbReference type="EMBL" id="CAD7224844.1"/>
    </source>
</evidence>
<dbReference type="GO" id="GO:0005923">
    <property type="term" value="C:bicellular tight junction"/>
    <property type="evidence" value="ECO:0007669"/>
    <property type="project" value="TreeGrafter"/>
</dbReference>
<gene>
    <name evidence="12" type="ORF">CTOB1V02_LOCUS2797</name>
</gene>
<dbReference type="Pfam" id="PF01576">
    <property type="entry name" value="Myosin_tail_1"/>
    <property type="match status" value="1"/>
</dbReference>
<keyword evidence="8" id="KW-0505">Motor protein</keyword>
<accession>A0A7R8ZLU1</accession>
<dbReference type="SUPFAM" id="SSF90257">
    <property type="entry name" value="Myosin rod fragments"/>
    <property type="match status" value="3"/>
</dbReference>
<dbReference type="PANTHER" id="PTHR46349:SF6">
    <property type="entry name" value="MYOSIN-6-LIKE"/>
    <property type="match status" value="1"/>
</dbReference>
<comment type="function">
    <text evidence="10">Paramyosin is a major structural component of many thick filaments isolated from invertebrate muscles.</text>
</comment>
<name>A0A7R8ZLU1_9CRUS</name>
<dbReference type="AlphaFoldDB" id="A0A7R8ZLU1"/>
<dbReference type="PANTHER" id="PTHR46349">
    <property type="entry name" value="CINGULIN-LIKE PROTEIN 1-RELATED"/>
    <property type="match status" value="1"/>
</dbReference>
<evidence type="ECO:0000256" key="6">
    <source>
        <dbReference type="ARBA" id="ARBA00023054"/>
    </source>
</evidence>
<evidence type="ECO:0000256" key="2">
    <source>
        <dbReference type="ARBA" id="ARBA00008447"/>
    </source>
</evidence>
<evidence type="ECO:0000256" key="8">
    <source>
        <dbReference type="ARBA" id="ARBA00023175"/>
    </source>
</evidence>
<evidence type="ECO:0000256" key="4">
    <source>
        <dbReference type="ARBA" id="ARBA00022433"/>
    </source>
</evidence>
<dbReference type="EMBL" id="OB660450">
    <property type="protein sequence ID" value="CAD7224844.1"/>
    <property type="molecule type" value="Genomic_DNA"/>
</dbReference>
<proteinExistence type="inferred from homology"/>
<evidence type="ECO:0000259" key="11">
    <source>
        <dbReference type="Pfam" id="PF01576"/>
    </source>
</evidence>
<dbReference type="GO" id="GO:0016459">
    <property type="term" value="C:myosin complex"/>
    <property type="evidence" value="ECO:0007669"/>
    <property type="project" value="UniProtKB-KW"/>
</dbReference>